<dbReference type="SMART" id="SM00326">
    <property type="entry name" value="SH3"/>
    <property type="match status" value="1"/>
</dbReference>
<feature type="region of interest" description="Disordered" evidence="4">
    <location>
        <begin position="359"/>
        <end position="387"/>
    </location>
</feature>
<keyword evidence="1 3" id="KW-0728">SH3 domain</keyword>
<dbReference type="GO" id="GO:0043332">
    <property type="term" value="C:mating projection tip"/>
    <property type="evidence" value="ECO:0007669"/>
    <property type="project" value="TreeGrafter"/>
</dbReference>
<evidence type="ECO:0000259" key="5">
    <source>
        <dbReference type="PROSITE" id="PS50002"/>
    </source>
</evidence>
<dbReference type="GO" id="GO:0000747">
    <property type="term" value="P:conjugation with cellular fusion"/>
    <property type="evidence" value="ECO:0007669"/>
    <property type="project" value="TreeGrafter"/>
</dbReference>
<dbReference type="InterPro" id="IPR001452">
    <property type="entry name" value="SH3_domain"/>
</dbReference>
<gene>
    <name evidence="7" type="ORF">J8A68_001281</name>
</gene>
<dbReference type="AlphaFoldDB" id="A0A8J5V039"/>
<feature type="compositionally biased region" description="Polar residues" evidence="4">
    <location>
        <begin position="435"/>
        <end position="446"/>
    </location>
</feature>
<dbReference type="PROSITE" id="PS50002">
    <property type="entry name" value="SH3"/>
    <property type="match status" value="1"/>
</dbReference>
<evidence type="ECO:0000313" key="7">
    <source>
        <dbReference type="EMBL" id="KAG7665225.1"/>
    </source>
</evidence>
<dbReference type="InterPro" id="IPR001683">
    <property type="entry name" value="PX_dom"/>
</dbReference>
<dbReference type="Proteomes" id="UP000694255">
    <property type="component" value="Unassembled WGS sequence"/>
</dbReference>
<name>A0A8J5V039_9ASCO</name>
<dbReference type="GeneID" id="73468082"/>
<dbReference type="Pfam" id="PF00787">
    <property type="entry name" value="PX"/>
    <property type="match status" value="1"/>
</dbReference>
<evidence type="ECO:0000256" key="4">
    <source>
        <dbReference type="SAM" id="MobiDB-lite"/>
    </source>
</evidence>
<dbReference type="InterPro" id="IPR035550">
    <property type="entry name" value="Bem1/Scd2_PX"/>
</dbReference>
<keyword evidence="2" id="KW-0677">Repeat</keyword>
<feature type="compositionally biased region" description="Low complexity" evidence="4">
    <location>
        <begin position="456"/>
        <end position="471"/>
    </location>
</feature>
<dbReference type="OrthoDB" id="548867at2759"/>
<dbReference type="EMBL" id="JAGSYN010000051">
    <property type="protein sequence ID" value="KAG7665225.1"/>
    <property type="molecule type" value="Genomic_DNA"/>
</dbReference>
<organism evidence="7 8">
    <name type="scientific">[Candida] subhashii</name>
    <dbReference type="NCBI Taxonomy" id="561895"/>
    <lineage>
        <taxon>Eukaryota</taxon>
        <taxon>Fungi</taxon>
        <taxon>Dikarya</taxon>
        <taxon>Ascomycota</taxon>
        <taxon>Saccharomycotina</taxon>
        <taxon>Pichiomycetes</taxon>
        <taxon>Debaryomycetaceae</taxon>
        <taxon>Spathaspora</taxon>
    </lineage>
</organism>
<evidence type="ECO:0000256" key="1">
    <source>
        <dbReference type="ARBA" id="ARBA00022443"/>
    </source>
</evidence>
<dbReference type="PANTHER" id="PTHR15706:SF2">
    <property type="entry name" value="SH3 AND PX DOMAIN-CONTAINING PROTEIN 2A"/>
    <property type="match status" value="1"/>
</dbReference>
<evidence type="ECO:0000259" key="6">
    <source>
        <dbReference type="PROSITE" id="PS50195"/>
    </source>
</evidence>
<dbReference type="GO" id="GO:0030674">
    <property type="term" value="F:protein-macromolecule adaptor activity"/>
    <property type="evidence" value="ECO:0007669"/>
    <property type="project" value="TreeGrafter"/>
</dbReference>
<feature type="domain" description="SH3" evidence="5">
    <location>
        <begin position="59"/>
        <end position="121"/>
    </location>
</feature>
<dbReference type="PROSITE" id="PS50195">
    <property type="entry name" value="PX"/>
    <property type="match status" value="1"/>
</dbReference>
<dbReference type="InterPro" id="IPR051228">
    <property type="entry name" value="NADPH_Oxidase/PX-Domain"/>
</dbReference>
<dbReference type="RefSeq" id="XP_049265457.1">
    <property type="nucleotide sequence ID" value="XM_049404918.1"/>
</dbReference>
<feature type="region of interest" description="Disordered" evidence="4">
    <location>
        <begin position="416"/>
        <end position="485"/>
    </location>
</feature>
<dbReference type="SMART" id="SM00312">
    <property type="entry name" value="PX"/>
    <property type="match status" value="1"/>
</dbReference>
<protein>
    <recommendedName>
        <fullName evidence="9">Bud emergence protein 1</fullName>
    </recommendedName>
</protein>
<proteinExistence type="predicted"/>
<comment type="caution">
    <text evidence="7">The sequence shown here is derived from an EMBL/GenBank/DDBJ whole genome shotgun (WGS) entry which is preliminary data.</text>
</comment>
<sequence length="595" mass="67855">MAKSKLFSFHKSATVSDDKEIARDIDLSPKHRLFSFHNQPSGPLKISNPNIQEQSSTLKANVIVIVKYDFKAERHDELSVNKGMLLKLVDRIGNGWILVKFMERVHEPGLIPSSYVDIAINDPTHPLTLSWLRGQPPNIFDDNDFLDVQLNKSTTQFLTINNKPFPVHASISNFLSYKGKYWYRLDVAYSDHSKRFLCRYYQDFYNLHINLSAFANRTKPPEEHKDALHLPKLPEPIPISENQNAHEITEMLKRCNSLNIYINKLILNKYYRMCPQLMAWLEVEYGSLPGFKVDTENDVSDFTDTEINEKILPESINVVEEYRKSLKIPEEESASEAPAVTTPVRKASKNMYNNHEQASRIRISPHWGNPNPGDKFNRSKGSVENSASKHKFLSTLLPGSSTAEPQKIGSIVRSNSEFSLRGSPQKHSQKDGSKTLASPISISNPAFPNEGGLKRSTTISSSLGSSHTSPTRTIKRSLSNGSTRVRDLQTDLNRKLEGMASTPVSESSSFKINDDKVSYIKCKVSNQDNDIIAVKFIKKEIKSTEDLKRLVRRRMYFTDMFIKLPNTSEFINLEDDRFNFTEFLKENDKLILRTF</sequence>
<dbReference type="GO" id="GO:0005737">
    <property type="term" value="C:cytoplasm"/>
    <property type="evidence" value="ECO:0007669"/>
    <property type="project" value="TreeGrafter"/>
</dbReference>
<evidence type="ECO:0000313" key="8">
    <source>
        <dbReference type="Proteomes" id="UP000694255"/>
    </source>
</evidence>
<dbReference type="CDD" id="cd06890">
    <property type="entry name" value="PX_Bem1p"/>
    <property type="match status" value="1"/>
</dbReference>
<dbReference type="Pfam" id="PF00018">
    <property type="entry name" value="SH3_1"/>
    <property type="match status" value="1"/>
</dbReference>
<dbReference type="GO" id="GO:0035091">
    <property type="term" value="F:phosphatidylinositol binding"/>
    <property type="evidence" value="ECO:0007669"/>
    <property type="project" value="InterPro"/>
</dbReference>
<feature type="region of interest" description="Disordered" evidence="4">
    <location>
        <begin position="328"/>
        <end position="347"/>
    </location>
</feature>
<dbReference type="PANTHER" id="PTHR15706">
    <property type="entry name" value="SH3 MULTIPLE DOMAIN"/>
    <property type="match status" value="1"/>
</dbReference>
<accession>A0A8J5V039</accession>
<reference evidence="7 8" key="1">
    <citation type="journal article" date="2021" name="DNA Res.">
        <title>Genome analysis of Candida subhashii reveals its hybrid nature and dual mitochondrial genome conformations.</title>
        <authorList>
            <person name="Mixao V."/>
            <person name="Hegedusova E."/>
            <person name="Saus E."/>
            <person name="Pryszcz L.P."/>
            <person name="Cillingova A."/>
            <person name="Nosek J."/>
            <person name="Gabaldon T."/>
        </authorList>
    </citation>
    <scope>NUCLEOTIDE SEQUENCE [LARGE SCALE GENOMIC DNA]</scope>
    <source>
        <strain evidence="7 8">CBS 10753</strain>
    </source>
</reference>
<keyword evidence="8" id="KW-1185">Reference proteome</keyword>
<evidence type="ECO:0000256" key="2">
    <source>
        <dbReference type="ARBA" id="ARBA00022737"/>
    </source>
</evidence>
<evidence type="ECO:0008006" key="9">
    <source>
        <dbReference type="Google" id="ProtNLM"/>
    </source>
</evidence>
<feature type="domain" description="PX" evidence="6">
    <location>
        <begin position="161"/>
        <end position="310"/>
    </location>
</feature>
<evidence type="ECO:0000256" key="3">
    <source>
        <dbReference type="PROSITE-ProRule" id="PRU00192"/>
    </source>
</evidence>